<evidence type="ECO:0000256" key="9">
    <source>
        <dbReference type="ARBA" id="ARBA00038388"/>
    </source>
</evidence>
<dbReference type="CDD" id="cd03255">
    <property type="entry name" value="ABC_MJ0796_LolCDE_FtsE"/>
    <property type="match status" value="1"/>
</dbReference>
<dbReference type="InterPro" id="IPR003439">
    <property type="entry name" value="ABC_transporter-like_ATP-bd"/>
</dbReference>
<protein>
    <submittedName>
        <fullName evidence="12">ABC transporter ATP-binding protein permease</fullName>
    </submittedName>
</protein>
<dbReference type="PROSITE" id="PS50893">
    <property type="entry name" value="ABC_TRANSPORTER_2"/>
    <property type="match status" value="1"/>
</dbReference>
<dbReference type="AlphaFoldDB" id="A0A0B5KNF2"/>
<dbReference type="GO" id="GO:0005524">
    <property type="term" value="F:ATP binding"/>
    <property type="evidence" value="ECO:0007669"/>
    <property type="project" value="UniProtKB-KW"/>
</dbReference>
<dbReference type="PROSITE" id="PS00211">
    <property type="entry name" value="ABC_TRANSPORTER_1"/>
    <property type="match status" value="1"/>
</dbReference>
<feature type="domain" description="ABC transporter" evidence="11">
    <location>
        <begin position="2"/>
        <end position="240"/>
    </location>
</feature>
<sequence length="748" mass="82488">MLELKDIRKIYQNGDVETRALDGVSLTFGNSEFVAVLGPSGCGKTTLLNIIGGLDRYTSGDLVINGTTTKDFKDREWDAYRNHSVGFVFQNYNLIHHISILENVELGMTLSGVSFEERRRKAIEVLTKVGLEDQLYKKSSQLSGGQKQRVAIARALANDPDIILADEPTGALDSVTSKGVMELIQKIAKEKLVIMVTHNEDIANSYANRIIKLKDGQVIENEQDPKSVEKERGYHPNATAMKFSTAIKLSFNNLKTKFGRTLITAFAGSIGIIGVALVLAISNGFQGELSSLEEETLSTLPITITEFPTTFRGGPPVGVNDDQYNDTNVFDPITEDDLIEHTNVIDDDYLNYLENIDDKFVSSIQYSYGIRPLMIFLDNGEYYNTFDENIMPIELSNSDAYLEGQFSLEAGEYPTEATDVVIIVDVLNRIDANIIRFLGLDPNANIDFNQAIGKTIRVANNDDINLDFSNLLSSFVSRVDEDTYNNGINLTVVGVLKGVADGLETETSGLYYNDGLDDIFIENNIDSDVCADLSSTEIGDLFPDERTKKSFQHMYGCIDTPQLIRIYPASFDEKDEVLSYLDEYNVGLSEEDQVIYTDLAQQISGLLGSVISNVSLVLVAFAAVSLVVSSIMIGIITYVSVLERTKEIGILRSLGARKKDISRVFNAESSIIGFFAGVLGISITFILSFPLNNLLKEQLTGFGNIVILRADHALYLIIVSISLTFIAGLIPARIAANKDPVKALRHNE</sequence>
<evidence type="ECO:0000256" key="6">
    <source>
        <dbReference type="ARBA" id="ARBA00022840"/>
    </source>
</evidence>
<proteinExistence type="inferred from homology"/>
<keyword evidence="2" id="KW-0813">Transport</keyword>
<evidence type="ECO:0000256" key="7">
    <source>
        <dbReference type="ARBA" id="ARBA00022989"/>
    </source>
</evidence>
<dbReference type="EMBL" id="KF831415">
    <property type="protein sequence ID" value="AJG37941.1"/>
    <property type="molecule type" value="Genomic_DNA"/>
</dbReference>
<evidence type="ECO:0000256" key="5">
    <source>
        <dbReference type="ARBA" id="ARBA00022741"/>
    </source>
</evidence>
<keyword evidence="4 10" id="KW-0812">Transmembrane</keyword>
<keyword evidence="3" id="KW-1003">Cell membrane</keyword>
<evidence type="ECO:0000256" key="1">
    <source>
        <dbReference type="ARBA" id="ARBA00004429"/>
    </source>
</evidence>
<keyword evidence="7 10" id="KW-1133">Transmembrane helix</keyword>
<dbReference type="GO" id="GO:0016887">
    <property type="term" value="F:ATP hydrolysis activity"/>
    <property type="evidence" value="ECO:0007669"/>
    <property type="project" value="InterPro"/>
</dbReference>
<feature type="transmembrane region" description="Helical" evidence="10">
    <location>
        <begin position="671"/>
        <end position="692"/>
    </location>
</feature>
<dbReference type="SUPFAM" id="SSF52540">
    <property type="entry name" value="P-loop containing nucleoside triphosphate hydrolases"/>
    <property type="match status" value="1"/>
</dbReference>
<dbReference type="InterPro" id="IPR003593">
    <property type="entry name" value="AAA+_ATPase"/>
</dbReference>
<dbReference type="PANTHER" id="PTHR42798:SF6">
    <property type="entry name" value="CELL DIVISION ATP-BINDING PROTEIN FTSE"/>
    <property type="match status" value="1"/>
</dbReference>
<dbReference type="GO" id="GO:0005886">
    <property type="term" value="C:plasma membrane"/>
    <property type="evidence" value="ECO:0007669"/>
    <property type="project" value="UniProtKB-SubCell"/>
</dbReference>
<name>A0A0B5KNF2_9FIRM</name>
<evidence type="ECO:0000313" key="12">
    <source>
        <dbReference type="EMBL" id="AJG37941.1"/>
    </source>
</evidence>
<evidence type="ECO:0000256" key="4">
    <source>
        <dbReference type="ARBA" id="ARBA00022692"/>
    </source>
</evidence>
<dbReference type="FunFam" id="3.40.50.300:FF:000032">
    <property type="entry name" value="Export ABC transporter ATP-binding protein"/>
    <property type="match status" value="1"/>
</dbReference>
<dbReference type="InterPro" id="IPR027417">
    <property type="entry name" value="P-loop_NTPase"/>
</dbReference>
<dbReference type="Pfam" id="PF02687">
    <property type="entry name" value="FtsX"/>
    <property type="match status" value="1"/>
</dbReference>
<evidence type="ECO:0000259" key="11">
    <source>
        <dbReference type="PROSITE" id="PS50893"/>
    </source>
</evidence>
<evidence type="ECO:0000256" key="2">
    <source>
        <dbReference type="ARBA" id="ARBA00022448"/>
    </source>
</evidence>
<evidence type="ECO:0000256" key="8">
    <source>
        <dbReference type="ARBA" id="ARBA00023136"/>
    </source>
</evidence>
<organism evidence="12">
    <name type="scientific">Firmicutes bacterium enrichment culture clone fosmid MGS-M2</name>
    <dbReference type="NCBI Taxonomy" id="1549349"/>
    <lineage>
        <taxon>Bacteria</taxon>
        <taxon>Bacillati</taxon>
        <taxon>Bacillota</taxon>
        <taxon>environmental samples</taxon>
    </lineage>
</organism>
<dbReference type="InterPro" id="IPR003838">
    <property type="entry name" value="ABC3_permease_C"/>
</dbReference>
<dbReference type="InterPro" id="IPR017911">
    <property type="entry name" value="MacB-like_ATP-bd"/>
</dbReference>
<accession>A0A0B5KNF2</accession>
<feature type="transmembrane region" description="Helical" evidence="10">
    <location>
        <begin position="616"/>
        <end position="642"/>
    </location>
</feature>
<feature type="transmembrane region" description="Helical" evidence="10">
    <location>
        <begin position="262"/>
        <end position="281"/>
    </location>
</feature>
<reference evidence="12" key="1">
    <citation type="journal article" date="2015" name="Environ. Microbiol.">
        <title>Pressure adaptation is linked to thermal adaptation in salt-saturated marine habitats.</title>
        <authorList>
            <consortium name="The MAMBA Consortium"/>
            <person name="Alcaide M."/>
            <person name="Stogios P.J."/>
            <person name="Lafraya A."/>
            <person name="Tchigvintsev A."/>
            <person name="Flick R."/>
            <person name="Bargiela R."/>
            <person name="Chernikova T.N."/>
            <person name="Reva O.N."/>
            <person name="Hai T."/>
            <person name="Leggewie C.C."/>
            <person name="Katzke N."/>
            <person name="La Cono V."/>
            <person name="Matesanz R."/>
            <person name="Jebbar M."/>
            <person name="Jaeger K.E."/>
            <person name="Yakimov M.M."/>
            <person name="Yakunin A.F."/>
            <person name="Golyshin P.N."/>
            <person name="Golyshina O.V."/>
            <person name="Savchenko A."/>
            <person name="Ferrer M."/>
        </authorList>
    </citation>
    <scope>NUCLEOTIDE SEQUENCE</scope>
</reference>
<evidence type="ECO:0000256" key="10">
    <source>
        <dbReference type="SAM" id="Phobius"/>
    </source>
</evidence>
<comment type="subcellular location">
    <subcellularLocation>
        <location evidence="1">Cell inner membrane</location>
        <topology evidence="1">Multi-pass membrane protein</topology>
    </subcellularLocation>
</comment>
<dbReference type="Pfam" id="PF00005">
    <property type="entry name" value="ABC_tran"/>
    <property type="match status" value="1"/>
</dbReference>
<keyword evidence="6 12" id="KW-0067">ATP-binding</keyword>
<dbReference type="Gene3D" id="3.40.50.300">
    <property type="entry name" value="P-loop containing nucleotide triphosphate hydrolases"/>
    <property type="match status" value="1"/>
</dbReference>
<dbReference type="InterPro" id="IPR017871">
    <property type="entry name" value="ABC_transporter-like_CS"/>
</dbReference>
<keyword evidence="8 10" id="KW-0472">Membrane</keyword>
<dbReference type="GO" id="GO:0098796">
    <property type="term" value="C:membrane protein complex"/>
    <property type="evidence" value="ECO:0007669"/>
    <property type="project" value="UniProtKB-ARBA"/>
</dbReference>
<dbReference type="SMART" id="SM00382">
    <property type="entry name" value="AAA"/>
    <property type="match status" value="1"/>
</dbReference>
<keyword evidence="5" id="KW-0547">Nucleotide-binding</keyword>
<dbReference type="PANTHER" id="PTHR42798">
    <property type="entry name" value="LIPOPROTEIN-RELEASING SYSTEM ATP-BINDING PROTEIN LOLD"/>
    <property type="match status" value="1"/>
</dbReference>
<dbReference type="GO" id="GO:0022857">
    <property type="term" value="F:transmembrane transporter activity"/>
    <property type="evidence" value="ECO:0007669"/>
    <property type="project" value="UniProtKB-ARBA"/>
</dbReference>
<feature type="transmembrane region" description="Helical" evidence="10">
    <location>
        <begin position="712"/>
        <end position="736"/>
    </location>
</feature>
<evidence type="ECO:0000256" key="3">
    <source>
        <dbReference type="ARBA" id="ARBA00022475"/>
    </source>
</evidence>
<comment type="similarity">
    <text evidence="9">Belongs to the ABC transporter superfamily. Macrolide exporter (TC 3.A.1.122) family.</text>
</comment>